<evidence type="ECO:0000313" key="1">
    <source>
        <dbReference type="EMBL" id="KAJ9705804.1"/>
    </source>
</evidence>
<proteinExistence type="predicted"/>
<gene>
    <name evidence="1" type="ORF">PVL29_003758</name>
</gene>
<dbReference type="Pfam" id="PF14223">
    <property type="entry name" value="Retrotran_gag_2"/>
    <property type="match status" value="1"/>
</dbReference>
<accession>A0AA39E3I0</accession>
<dbReference type="Proteomes" id="UP001168098">
    <property type="component" value="Unassembled WGS sequence"/>
</dbReference>
<dbReference type="EMBL" id="JARBHA010000003">
    <property type="protein sequence ID" value="KAJ9705804.1"/>
    <property type="molecule type" value="Genomic_DNA"/>
</dbReference>
<organism evidence="1 2">
    <name type="scientific">Vitis rotundifolia</name>
    <name type="common">Muscadine grape</name>
    <dbReference type="NCBI Taxonomy" id="103349"/>
    <lineage>
        <taxon>Eukaryota</taxon>
        <taxon>Viridiplantae</taxon>
        <taxon>Streptophyta</taxon>
        <taxon>Embryophyta</taxon>
        <taxon>Tracheophyta</taxon>
        <taxon>Spermatophyta</taxon>
        <taxon>Magnoliopsida</taxon>
        <taxon>eudicotyledons</taxon>
        <taxon>Gunneridae</taxon>
        <taxon>Pentapetalae</taxon>
        <taxon>rosids</taxon>
        <taxon>Vitales</taxon>
        <taxon>Vitaceae</taxon>
        <taxon>Viteae</taxon>
        <taxon>Vitis</taxon>
    </lineage>
</organism>
<comment type="caution">
    <text evidence="1">The sequence shown here is derived from an EMBL/GenBank/DDBJ whole genome shotgun (WGS) entry which is preliminary data.</text>
</comment>
<keyword evidence="2" id="KW-1185">Reference proteome</keyword>
<reference evidence="1 2" key="1">
    <citation type="journal article" date="2023" name="BMC Biotechnol.">
        <title>Vitis rotundifolia cv Carlos genome sequencing.</title>
        <authorList>
            <person name="Huff M."/>
            <person name="Hulse-Kemp A."/>
            <person name="Scheffler B."/>
            <person name="Youngblood R."/>
            <person name="Simpson S."/>
            <person name="Babiker E."/>
            <person name="Staton M."/>
        </authorList>
    </citation>
    <scope>NUCLEOTIDE SEQUENCE [LARGE SCALE GENOMIC DNA]</scope>
    <source>
        <tissue evidence="1">Leaf</tissue>
    </source>
</reference>
<dbReference type="AlphaFoldDB" id="A0AA39E3I0"/>
<name>A0AA39E3I0_VITRO</name>
<evidence type="ECO:0000313" key="2">
    <source>
        <dbReference type="Proteomes" id="UP001168098"/>
    </source>
</evidence>
<sequence length="111" mass="12572">MVKALYRKQPEGMNNMDLKDLEAKVATTIRLCLIISDLKRVDVKFKDEDKVLMLLNSLPASSTYENLVTTLMWGKETLDLEEIMSILLGFNQRKKANDESSYGEGLVAKSN</sequence>
<protein>
    <submittedName>
        <fullName evidence="1">Uncharacterized protein</fullName>
    </submittedName>
</protein>